<keyword evidence="2" id="KW-0479">Metal-binding</keyword>
<organism evidence="16 17">
    <name type="scientific">Piscinibacter koreensis</name>
    <dbReference type="NCBI Taxonomy" id="2742824"/>
    <lineage>
        <taxon>Bacteria</taxon>
        <taxon>Pseudomonadati</taxon>
        <taxon>Pseudomonadota</taxon>
        <taxon>Betaproteobacteria</taxon>
        <taxon>Burkholderiales</taxon>
        <taxon>Sphaerotilaceae</taxon>
        <taxon>Piscinibacter</taxon>
    </lineage>
</organism>
<dbReference type="GO" id="GO:0006281">
    <property type="term" value="P:DNA repair"/>
    <property type="evidence" value="ECO:0007669"/>
    <property type="project" value="TreeGrafter"/>
</dbReference>
<dbReference type="Pfam" id="PF00271">
    <property type="entry name" value="Helicase_C"/>
    <property type="match status" value="1"/>
</dbReference>
<dbReference type="EMBL" id="JABWMJ010000002">
    <property type="protein sequence ID" value="NUZ04975.1"/>
    <property type="molecule type" value="Genomic_DNA"/>
</dbReference>
<dbReference type="FunFam" id="3.40.50.300:FF:001389">
    <property type="entry name" value="ATP-dependent DNA helicase RecQ"/>
    <property type="match status" value="1"/>
</dbReference>
<dbReference type="InterPro" id="IPR004589">
    <property type="entry name" value="DNA_helicase_ATP-dep_RecQ"/>
</dbReference>
<dbReference type="PROSITE" id="PS51192">
    <property type="entry name" value="HELICASE_ATP_BIND_1"/>
    <property type="match status" value="1"/>
</dbReference>
<dbReference type="GO" id="GO:0043590">
    <property type="term" value="C:bacterial nucleoid"/>
    <property type="evidence" value="ECO:0007669"/>
    <property type="project" value="TreeGrafter"/>
</dbReference>
<dbReference type="GO" id="GO:0003677">
    <property type="term" value="F:DNA binding"/>
    <property type="evidence" value="ECO:0007669"/>
    <property type="project" value="UniProtKB-KW"/>
</dbReference>
<dbReference type="CDD" id="cd17920">
    <property type="entry name" value="DEXHc_RecQ"/>
    <property type="match status" value="1"/>
</dbReference>
<evidence type="ECO:0000256" key="5">
    <source>
        <dbReference type="ARBA" id="ARBA00022806"/>
    </source>
</evidence>
<dbReference type="GO" id="GO:0009378">
    <property type="term" value="F:four-way junction helicase activity"/>
    <property type="evidence" value="ECO:0007669"/>
    <property type="project" value="TreeGrafter"/>
</dbReference>
<dbReference type="GO" id="GO:0005737">
    <property type="term" value="C:cytoplasm"/>
    <property type="evidence" value="ECO:0007669"/>
    <property type="project" value="TreeGrafter"/>
</dbReference>
<dbReference type="InterPro" id="IPR032284">
    <property type="entry name" value="RecQ_Zn-bd"/>
</dbReference>
<evidence type="ECO:0000256" key="1">
    <source>
        <dbReference type="ARBA" id="ARBA00005446"/>
    </source>
</evidence>
<dbReference type="Pfam" id="PF16124">
    <property type="entry name" value="RecQ_Zn_bind"/>
    <property type="match status" value="1"/>
</dbReference>
<dbReference type="GO" id="GO:0006310">
    <property type="term" value="P:DNA recombination"/>
    <property type="evidence" value="ECO:0007669"/>
    <property type="project" value="InterPro"/>
</dbReference>
<sequence>MTKLEPDTALDPLDSRAADAAPAPDLPDDERGSENAGGTHATPGEAAPDRTAEPTSRAEPTPRPRKASARSPAATATKRRIDQVLRQTFGLERLREGQAEVIGHVLEGRHTLAIMPTGAGKSLCYQLPAMLLPGITLVVSPLIALMKDQCDSLREIGVDCHQLNSAVDAEATHEAEDAIREGRARIVFTTPERVADPEFQQLVREQTISLLVIDEAHCISQWGHDFRPAFLEIGSARTAMHSPTVLALTATATDEVVADIAQQLGVKRFEVVRTGIYRPNLHYAVQQVTREDEKLARAVEWVRAHEGAGIVYAATIKAVETVYAALADAGESVTRYHGRLSAKDRRQNQDAFMDGQARVIVATNAFGLGIDKPDTRFVLHYQMPAGLDAYYQESGRAGRDGLDADCTLLYLHSDKAVQQFFLAGRYPALEEMTTLYTTLQRERPDGQPWTLDRLDESLEVPRGKLQVSLRLLRHQRVVAQARDGSLALRRPDLKGAELEKMLGAYRDKRDSDRAMLEQMVFYGQTGYCRWRVLLQHFDEMEDFERCHGCDNCGRIDAAAGAEAAVPEGGEAADGSAGAERDASAGVASRGADAPAPTRSPAPERLTPGTPVRVPRYGRGIVESADAETVTVAFADSQKRCFLASYVKAARR</sequence>
<keyword evidence="17" id="KW-1185">Reference proteome</keyword>
<evidence type="ECO:0000256" key="4">
    <source>
        <dbReference type="ARBA" id="ARBA00022801"/>
    </source>
</evidence>
<dbReference type="InterPro" id="IPR014001">
    <property type="entry name" value="Helicase_ATP-bd"/>
</dbReference>
<reference evidence="16 17" key="1">
    <citation type="submission" date="2020-06" db="EMBL/GenBank/DDBJ databases">
        <title>Schlegella sp. ID0723 isolated from air conditioner.</title>
        <authorList>
            <person name="Kim D.Y."/>
            <person name="Kim D.-U."/>
        </authorList>
    </citation>
    <scope>NUCLEOTIDE SEQUENCE [LARGE SCALE GENOMIC DNA]</scope>
    <source>
        <strain evidence="16 17">ID0723</strain>
    </source>
</reference>
<dbReference type="PROSITE" id="PS51194">
    <property type="entry name" value="HELICASE_CTER"/>
    <property type="match status" value="1"/>
</dbReference>
<evidence type="ECO:0000256" key="3">
    <source>
        <dbReference type="ARBA" id="ARBA00022741"/>
    </source>
</evidence>
<evidence type="ECO:0000256" key="8">
    <source>
        <dbReference type="ARBA" id="ARBA00023235"/>
    </source>
</evidence>
<dbReference type="Gene3D" id="3.40.50.300">
    <property type="entry name" value="P-loop containing nucleotide triphosphate hydrolases"/>
    <property type="match status" value="2"/>
</dbReference>
<keyword evidence="7" id="KW-0238">DNA-binding</keyword>
<protein>
    <recommendedName>
        <fullName evidence="11">ATP-dependent DNA helicase RecQ</fullName>
        <ecNumber evidence="10">5.6.2.4</ecNumber>
    </recommendedName>
    <alternativeName>
        <fullName evidence="12">DNA 3'-5' helicase RecQ</fullName>
    </alternativeName>
</protein>
<feature type="region of interest" description="Disordered" evidence="13">
    <location>
        <begin position="564"/>
        <end position="616"/>
    </location>
</feature>
<dbReference type="GO" id="GO:0016787">
    <property type="term" value="F:hydrolase activity"/>
    <property type="evidence" value="ECO:0007669"/>
    <property type="project" value="UniProtKB-KW"/>
</dbReference>
<keyword evidence="6" id="KW-0067">ATP-binding</keyword>
<evidence type="ECO:0000256" key="9">
    <source>
        <dbReference type="ARBA" id="ARBA00034617"/>
    </source>
</evidence>
<evidence type="ECO:0000256" key="13">
    <source>
        <dbReference type="SAM" id="MobiDB-lite"/>
    </source>
</evidence>
<comment type="catalytic activity">
    <reaction evidence="9">
        <text>Couples ATP hydrolysis with the unwinding of duplex DNA by translocating in the 3'-5' direction.</text>
        <dbReference type="EC" id="5.6.2.4"/>
    </reaction>
</comment>
<keyword evidence="5 16" id="KW-0347">Helicase</keyword>
<gene>
    <name evidence="16" type="ORF">HQN59_04285</name>
</gene>
<dbReference type="InterPro" id="IPR001650">
    <property type="entry name" value="Helicase_C-like"/>
</dbReference>
<evidence type="ECO:0000256" key="11">
    <source>
        <dbReference type="ARBA" id="ARBA00044535"/>
    </source>
</evidence>
<evidence type="ECO:0000256" key="10">
    <source>
        <dbReference type="ARBA" id="ARBA00034808"/>
    </source>
</evidence>
<keyword evidence="8" id="KW-0413">Isomerase</keyword>
<dbReference type="SMART" id="SM00490">
    <property type="entry name" value="HELICc"/>
    <property type="match status" value="1"/>
</dbReference>
<evidence type="ECO:0000256" key="6">
    <source>
        <dbReference type="ARBA" id="ARBA00022840"/>
    </source>
</evidence>
<proteinExistence type="inferred from homology"/>
<feature type="region of interest" description="Disordered" evidence="13">
    <location>
        <begin position="1"/>
        <end position="81"/>
    </location>
</feature>
<evidence type="ECO:0000259" key="14">
    <source>
        <dbReference type="PROSITE" id="PS51192"/>
    </source>
</evidence>
<dbReference type="PANTHER" id="PTHR13710">
    <property type="entry name" value="DNA HELICASE RECQ FAMILY MEMBER"/>
    <property type="match status" value="1"/>
</dbReference>
<dbReference type="GO" id="GO:0030894">
    <property type="term" value="C:replisome"/>
    <property type="evidence" value="ECO:0007669"/>
    <property type="project" value="TreeGrafter"/>
</dbReference>
<evidence type="ECO:0000313" key="16">
    <source>
        <dbReference type="EMBL" id="NUZ04975.1"/>
    </source>
</evidence>
<name>A0A7Y6NKN2_9BURK</name>
<evidence type="ECO:0000259" key="15">
    <source>
        <dbReference type="PROSITE" id="PS51194"/>
    </source>
</evidence>
<keyword evidence="3" id="KW-0547">Nucleotide-binding</keyword>
<feature type="domain" description="Helicase C-terminal" evidence="15">
    <location>
        <begin position="294"/>
        <end position="459"/>
    </location>
</feature>
<evidence type="ECO:0000313" key="17">
    <source>
        <dbReference type="Proteomes" id="UP000529637"/>
    </source>
</evidence>
<dbReference type="InterPro" id="IPR027417">
    <property type="entry name" value="P-loop_NTPase"/>
</dbReference>
<dbReference type="InterPro" id="IPR011545">
    <property type="entry name" value="DEAD/DEAH_box_helicase_dom"/>
</dbReference>
<accession>A0A7Y6NKN2</accession>
<evidence type="ECO:0000256" key="12">
    <source>
        <dbReference type="ARBA" id="ARBA00044550"/>
    </source>
</evidence>
<dbReference type="GO" id="GO:0043138">
    <property type="term" value="F:3'-5' DNA helicase activity"/>
    <property type="evidence" value="ECO:0007669"/>
    <property type="project" value="UniProtKB-EC"/>
</dbReference>
<dbReference type="Pfam" id="PF00270">
    <property type="entry name" value="DEAD"/>
    <property type="match status" value="1"/>
</dbReference>
<dbReference type="AlphaFoldDB" id="A0A7Y6NKN2"/>
<keyword evidence="4" id="KW-0378">Hydrolase</keyword>
<dbReference type="PROSITE" id="PS00690">
    <property type="entry name" value="DEAH_ATP_HELICASE"/>
    <property type="match status" value="1"/>
</dbReference>
<dbReference type="NCBIfam" id="TIGR00614">
    <property type="entry name" value="recQ_fam"/>
    <property type="match status" value="1"/>
</dbReference>
<feature type="compositionally biased region" description="Low complexity" evidence="13">
    <location>
        <begin position="564"/>
        <end position="577"/>
    </location>
</feature>
<dbReference type="GO" id="GO:0005524">
    <property type="term" value="F:ATP binding"/>
    <property type="evidence" value="ECO:0007669"/>
    <property type="project" value="UniProtKB-KW"/>
</dbReference>
<dbReference type="InterPro" id="IPR002464">
    <property type="entry name" value="DNA/RNA_helicase_DEAH_CS"/>
</dbReference>
<dbReference type="Proteomes" id="UP000529637">
    <property type="component" value="Unassembled WGS sequence"/>
</dbReference>
<dbReference type="SUPFAM" id="SSF52540">
    <property type="entry name" value="P-loop containing nucleoside triphosphate hydrolases"/>
    <property type="match status" value="1"/>
</dbReference>
<dbReference type="RefSeq" id="WP_176066464.1">
    <property type="nucleotide sequence ID" value="NZ_JABWMJ010000002.1"/>
</dbReference>
<dbReference type="SMART" id="SM00487">
    <property type="entry name" value="DEXDc"/>
    <property type="match status" value="1"/>
</dbReference>
<dbReference type="EC" id="5.6.2.4" evidence="10"/>
<feature type="domain" description="Helicase ATP-binding" evidence="14">
    <location>
        <begin position="102"/>
        <end position="270"/>
    </location>
</feature>
<evidence type="ECO:0000256" key="7">
    <source>
        <dbReference type="ARBA" id="ARBA00023125"/>
    </source>
</evidence>
<dbReference type="PANTHER" id="PTHR13710:SF105">
    <property type="entry name" value="ATP-DEPENDENT DNA HELICASE Q1"/>
    <property type="match status" value="1"/>
</dbReference>
<dbReference type="GO" id="GO:0046872">
    <property type="term" value="F:metal ion binding"/>
    <property type="evidence" value="ECO:0007669"/>
    <property type="project" value="UniProtKB-KW"/>
</dbReference>
<comment type="caution">
    <text evidence="16">The sequence shown here is derived from an EMBL/GenBank/DDBJ whole genome shotgun (WGS) entry which is preliminary data.</text>
</comment>
<comment type="similarity">
    <text evidence="1">Belongs to the helicase family. RecQ subfamily.</text>
</comment>
<evidence type="ECO:0000256" key="2">
    <source>
        <dbReference type="ARBA" id="ARBA00022723"/>
    </source>
</evidence>